<dbReference type="GO" id="GO:0005506">
    <property type="term" value="F:iron ion binding"/>
    <property type="evidence" value="ECO:0007669"/>
    <property type="project" value="InterPro"/>
</dbReference>
<dbReference type="Pfam" id="PF00067">
    <property type="entry name" value="p450"/>
    <property type="match status" value="1"/>
</dbReference>
<dbReference type="InterPro" id="IPR001128">
    <property type="entry name" value="Cyt_P450"/>
</dbReference>
<keyword evidence="7" id="KW-0503">Monooxygenase</keyword>
<gene>
    <name evidence="8" type="primary">106077128</name>
</gene>
<dbReference type="GO" id="GO:0016705">
    <property type="term" value="F:oxidoreductase activity, acting on paired donors, with incorporation or reduction of molecular oxygen"/>
    <property type="evidence" value="ECO:0007669"/>
    <property type="project" value="InterPro"/>
</dbReference>
<reference evidence="8" key="1">
    <citation type="submission" date="2020-05" db="UniProtKB">
        <authorList>
            <consortium name="EnsemblMetazoa"/>
        </authorList>
    </citation>
    <scope>IDENTIFICATION</scope>
    <source>
        <strain evidence="8">BB02</strain>
    </source>
</reference>
<organism evidence="8 9">
    <name type="scientific">Biomphalaria glabrata</name>
    <name type="common">Bloodfluke planorb</name>
    <name type="synonym">Freshwater snail</name>
    <dbReference type="NCBI Taxonomy" id="6526"/>
    <lineage>
        <taxon>Eukaryota</taxon>
        <taxon>Metazoa</taxon>
        <taxon>Spiralia</taxon>
        <taxon>Lophotrochozoa</taxon>
        <taxon>Mollusca</taxon>
        <taxon>Gastropoda</taxon>
        <taxon>Heterobranchia</taxon>
        <taxon>Euthyneura</taxon>
        <taxon>Panpulmonata</taxon>
        <taxon>Hygrophila</taxon>
        <taxon>Lymnaeoidea</taxon>
        <taxon>Planorbidae</taxon>
        <taxon>Biomphalaria</taxon>
    </lineage>
</organism>
<dbReference type="InterPro" id="IPR002402">
    <property type="entry name" value="Cyt_P450_E_grp-II"/>
</dbReference>
<accession>A0A2C9K183</accession>
<dbReference type="Gene3D" id="1.10.630.10">
    <property type="entry name" value="Cytochrome P450"/>
    <property type="match status" value="1"/>
</dbReference>
<dbReference type="PANTHER" id="PTHR24302">
    <property type="entry name" value="CYTOCHROME P450 FAMILY 3"/>
    <property type="match status" value="1"/>
</dbReference>
<evidence type="ECO:0000256" key="4">
    <source>
        <dbReference type="ARBA" id="ARBA00022723"/>
    </source>
</evidence>
<keyword evidence="6" id="KW-0408">Iron</keyword>
<dbReference type="InterPro" id="IPR050705">
    <property type="entry name" value="Cytochrome_P450_3A"/>
</dbReference>
<dbReference type="GO" id="GO:0008395">
    <property type="term" value="F:steroid hydroxylase activity"/>
    <property type="evidence" value="ECO:0007669"/>
    <property type="project" value="TreeGrafter"/>
</dbReference>
<evidence type="ECO:0000256" key="6">
    <source>
        <dbReference type="ARBA" id="ARBA00023004"/>
    </source>
</evidence>
<evidence type="ECO:0000313" key="8">
    <source>
        <dbReference type="EnsemblMetazoa" id="BGLB011488-PB"/>
    </source>
</evidence>
<dbReference type="InterPro" id="IPR036396">
    <property type="entry name" value="Cyt_P450_sf"/>
</dbReference>
<evidence type="ECO:0008006" key="10">
    <source>
        <dbReference type="Google" id="ProtNLM"/>
    </source>
</evidence>
<keyword evidence="5" id="KW-0560">Oxidoreductase</keyword>
<dbReference type="Proteomes" id="UP000076420">
    <property type="component" value="Unassembled WGS sequence"/>
</dbReference>
<dbReference type="VEuPathDB" id="VectorBase:BGLB011488"/>
<name>A0A2C9K183_BIOGL</name>
<evidence type="ECO:0000256" key="3">
    <source>
        <dbReference type="ARBA" id="ARBA00022617"/>
    </source>
</evidence>
<evidence type="ECO:0000256" key="7">
    <source>
        <dbReference type="ARBA" id="ARBA00023033"/>
    </source>
</evidence>
<evidence type="ECO:0000256" key="1">
    <source>
        <dbReference type="ARBA" id="ARBA00001971"/>
    </source>
</evidence>
<proteinExistence type="inferred from homology"/>
<keyword evidence="4" id="KW-0479">Metal-binding</keyword>
<dbReference type="EnsemblMetazoa" id="BGLB011488-RB">
    <property type="protein sequence ID" value="BGLB011488-PB"/>
    <property type="gene ID" value="BGLB011488"/>
</dbReference>
<evidence type="ECO:0000256" key="2">
    <source>
        <dbReference type="ARBA" id="ARBA00010617"/>
    </source>
</evidence>
<keyword evidence="3" id="KW-0349">Heme</keyword>
<dbReference type="GO" id="GO:0020037">
    <property type="term" value="F:heme binding"/>
    <property type="evidence" value="ECO:0007669"/>
    <property type="project" value="InterPro"/>
</dbReference>
<evidence type="ECO:0000313" key="9">
    <source>
        <dbReference type="Proteomes" id="UP000076420"/>
    </source>
</evidence>
<sequence length="201" mass="22927">MVETLDAAIEERKRDGTEGHVNDFLDLMMIAEKENDTKEREPLTRSEIHTQRTFVKTWTVHHGQEAYGVFGLDLVKAVVVGHFNKFVDRSATIEYEPPFRDILLNLKGEHWKRVRAIVSPTFTSGRIKKMAPHVERNVKNLLEYLRQKQETGEEIELKETSGQFALDVIASVAFGLKVDSLQDPKNKFAVEAGKVVKPNLL</sequence>
<comment type="cofactor">
    <cofactor evidence="1">
        <name>heme</name>
        <dbReference type="ChEBI" id="CHEBI:30413"/>
    </cofactor>
</comment>
<dbReference type="SUPFAM" id="SSF48264">
    <property type="entry name" value="Cytochrome P450"/>
    <property type="match status" value="1"/>
</dbReference>
<comment type="similarity">
    <text evidence="2">Belongs to the cytochrome P450 family.</text>
</comment>
<protein>
    <recommendedName>
        <fullName evidence="10">Cytochrome P450</fullName>
    </recommendedName>
</protein>
<dbReference type="PRINTS" id="PR00464">
    <property type="entry name" value="EP450II"/>
</dbReference>
<dbReference type="STRING" id="6526.A0A2C9K183"/>
<dbReference type="AlphaFoldDB" id="A0A2C9K183"/>
<dbReference type="KEGG" id="bgt:106077128"/>
<dbReference type="PANTHER" id="PTHR24302:SF15">
    <property type="entry name" value="FATTY-ACID PEROXYGENASE"/>
    <property type="match status" value="1"/>
</dbReference>
<evidence type="ECO:0000256" key="5">
    <source>
        <dbReference type="ARBA" id="ARBA00023002"/>
    </source>
</evidence>